<dbReference type="SMART" id="SM00561">
    <property type="entry name" value="MBT"/>
    <property type="match status" value="1"/>
</dbReference>
<dbReference type="GO" id="GO:0005634">
    <property type="term" value="C:nucleus"/>
    <property type="evidence" value="ECO:0007669"/>
    <property type="project" value="InterPro"/>
</dbReference>
<feature type="domain" description="SLED" evidence="2">
    <location>
        <begin position="476"/>
        <end position="592"/>
    </location>
</feature>
<gene>
    <name evidence="3" type="ORF">CBOVIS_LOCUS1605</name>
</gene>
<dbReference type="GO" id="GO:0006355">
    <property type="term" value="P:regulation of DNA-templated transcription"/>
    <property type="evidence" value="ECO:0007669"/>
    <property type="project" value="InterPro"/>
</dbReference>
<proteinExistence type="predicted"/>
<keyword evidence="4" id="KW-1185">Reference proteome</keyword>
<feature type="compositionally biased region" description="Polar residues" evidence="1">
    <location>
        <begin position="835"/>
        <end position="871"/>
    </location>
</feature>
<evidence type="ECO:0000313" key="3">
    <source>
        <dbReference type="EMBL" id="CAB3398319.1"/>
    </source>
</evidence>
<feature type="compositionally biased region" description="Low complexity" evidence="1">
    <location>
        <begin position="872"/>
        <end position="881"/>
    </location>
</feature>
<name>A0A8S1EFM4_9PELO</name>
<comment type="caution">
    <text evidence="3">The sequence shown here is derived from an EMBL/GenBank/DDBJ whole genome shotgun (WGS) entry which is preliminary data.</text>
</comment>
<dbReference type="SUPFAM" id="SSF63748">
    <property type="entry name" value="Tudor/PWWP/MBT"/>
    <property type="match status" value="1"/>
</dbReference>
<reference evidence="3 4" key="1">
    <citation type="submission" date="2020-04" db="EMBL/GenBank/DDBJ databases">
        <authorList>
            <person name="Laetsch R D."/>
            <person name="Stevens L."/>
            <person name="Kumar S."/>
            <person name="Blaxter L. M."/>
        </authorList>
    </citation>
    <scope>NUCLEOTIDE SEQUENCE [LARGE SCALE GENOMIC DNA]</scope>
</reference>
<feature type="compositionally biased region" description="Polar residues" evidence="1">
    <location>
        <begin position="751"/>
        <end position="764"/>
    </location>
</feature>
<feature type="region of interest" description="Disordered" evidence="1">
    <location>
        <begin position="916"/>
        <end position="942"/>
    </location>
</feature>
<feature type="region of interest" description="Disordered" evidence="1">
    <location>
        <begin position="1062"/>
        <end position="1119"/>
    </location>
</feature>
<dbReference type="EMBL" id="CADEPM010000001">
    <property type="protein sequence ID" value="CAB3398319.1"/>
    <property type="molecule type" value="Genomic_DNA"/>
</dbReference>
<dbReference type="OrthoDB" id="5912862at2759"/>
<feature type="compositionally biased region" description="Low complexity" evidence="1">
    <location>
        <begin position="815"/>
        <end position="830"/>
    </location>
</feature>
<dbReference type="AlphaFoldDB" id="A0A8S1EFM4"/>
<organism evidence="3 4">
    <name type="scientific">Caenorhabditis bovis</name>
    <dbReference type="NCBI Taxonomy" id="2654633"/>
    <lineage>
        <taxon>Eukaryota</taxon>
        <taxon>Metazoa</taxon>
        <taxon>Ecdysozoa</taxon>
        <taxon>Nematoda</taxon>
        <taxon>Chromadorea</taxon>
        <taxon>Rhabditida</taxon>
        <taxon>Rhabditina</taxon>
        <taxon>Rhabditomorpha</taxon>
        <taxon>Rhabditoidea</taxon>
        <taxon>Rhabditidae</taxon>
        <taxon>Peloderinae</taxon>
        <taxon>Caenorhabditis</taxon>
    </lineage>
</organism>
<dbReference type="Pfam" id="PF12140">
    <property type="entry name" value="SLED"/>
    <property type="match status" value="1"/>
</dbReference>
<dbReference type="InterPro" id="IPR004092">
    <property type="entry name" value="Mbt"/>
</dbReference>
<evidence type="ECO:0000256" key="1">
    <source>
        <dbReference type="SAM" id="MobiDB-lite"/>
    </source>
</evidence>
<dbReference type="Proteomes" id="UP000494206">
    <property type="component" value="Unassembled WGS sequence"/>
</dbReference>
<feature type="region of interest" description="Disordered" evidence="1">
    <location>
        <begin position="652"/>
        <end position="896"/>
    </location>
</feature>
<dbReference type="InterPro" id="IPR038348">
    <property type="entry name" value="SLED_sf"/>
</dbReference>
<evidence type="ECO:0000259" key="2">
    <source>
        <dbReference type="Pfam" id="PF12140"/>
    </source>
</evidence>
<accession>A0A8S1EFM4</accession>
<protein>
    <recommendedName>
        <fullName evidence="2">SLED domain-containing protein</fullName>
    </recommendedName>
</protein>
<feature type="compositionally biased region" description="Polar residues" evidence="1">
    <location>
        <begin position="1103"/>
        <end position="1116"/>
    </location>
</feature>
<dbReference type="Gene3D" id="2.30.30.140">
    <property type="match status" value="2"/>
</dbReference>
<dbReference type="InterPro" id="IPR021987">
    <property type="entry name" value="SLED"/>
</dbReference>
<dbReference type="Gene3D" id="3.90.1150.190">
    <property type="entry name" value="SLED domain"/>
    <property type="match status" value="1"/>
</dbReference>
<sequence>MADVYSGIPIQVVDDNYINESVEKWEKFVKSQTSILPITDRELFHAHRDAHQTLVEFFCPQGVTVLIKGEEGNRFATVLSVIITQIHVQYLDDEDEVEWVDCADLVTDRESVKQAKREFKLKPADARCFYDYKFLHNYRDNMTMKVYELVDVGMYLEIQHKIRPNIVFFAEIVENSCGILKVRINHDLVYIHMFDFRCHYIGWAREQNYLLFRDDQRVDYSVTCRMFDYSMLLENQVPKPIFEANELGRHEFSAGSLVEVMSKNKTQMCYGIVNEVINEHYFNVRLVVEKSKRCPLEKTAYNVHSPEIFAAGTAAQCGIEVFVPIDLLLEPKKRREWEHYRNKFRNIKNVPLRDVTDEHNNSSNSKKDMQLPTLRLLEIFDYDVGEFYAGVVCRVEGEILWIRRHFSKDWQIIRKTDRCLFPCGSAKAYGLMLNYEDGEDVKIQIDKEKYTDNPLEVVKLNKVFLPSYRTADEVVPTIYVNVRCNVGPLLCRKAFAKTPKKFEGGMLYDFVQHIYMHIMRCARTESKRQILQQIIQKSICSAEPTAVVSAKYRRGTEQSHVIKGIGIRSVDELNGFLKTIFRAISACPNLISFENQHDGPCRYKCHISNRTKTLHWIRSEVNREKEAKQKAAAEISRQVDLAASQFRVASPIEKESADTAKPAGAMSGPSAPKQDGFVAPVHVRGMGPVIHRPADIPGRGPKFNSFLNEQLPKKAPPPYFKPGKSRSLPRILKQKLTSKAISSIPGPSHSAPISSIDRQGSSIPGPSRILSHPSQFNTVQNRFLSQPGPSRIMTQPGQWNAGPSRILSQSAQINPGTSSSTSHHISPVSGESAPKSLSPNVTASPRSLTPAPSLSRPSTAASILNSSSDIGESSSRAAEAESQLDEMPGIPSFENIFGGHQKSLEERMRNATNSSLLLAPVPPDLPVKRSSPGGGGPPVKTARIRASRPNIIRKPTIPAPHPMQAQYPAALNSLPPHLQYHYLLMNRQRQIHIEQHQIELARQQARIEMAKREKVAQESGIEINIPPYMKPLISQIPNGLMSPAVQQMTTSLLTSRPEMQMVTKKNAQDPTAEAGSAEQPVLSTPSPMPNLVVSEAGAPPSLSPKSVNPSPTSSALNKLEEKWVNDKSRMIRKITADMVMPWDADRLSLFLRENFLNIGSEAIRTIREKEVTGKMFLELTRKECVDMLGSERVGDMLHRLVLYVKSE</sequence>
<evidence type="ECO:0000313" key="4">
    <source>
        <dbReference type="Proteomes" id="UP000494206"/>
    </source>
</evidence>
<feature type="compositionally biased region" description="Polar residues" evidence="1">
    <location>
        <begin position="772"/>
        <end position="798"/>
    </location>
</feature>